<name>A0A1B1DT16_9APIC</name>
<keyword evidence="2" id="KW-1133">Transmembrane helix</keyword>
<feature type="compositionally biased region" description="Pro residues" evidence="1">
    <location>
        <begin position="150"/>
        <end position="165"/>
    </location>
</feature>
<gene>
    <name evidence="3" type="ORF">PCOAH_00002370</name>
</gene>
<organism evidence="3 4">
    <name type="scientific">Plasmodium coatneyi</name>
    <dbReference type="NCBI Taxonomy" id="208452"/>
    <lineage>
        <taxon>Eukaryota</taxon>
        <taxon>Sar</taxon>
        <taxon>Alveolata</taxon>
        <taxon>Apicomplexa</taxon>
        <taxon>Aconoidasida</taxon>
        <taxon>Haemosporida</taxon>
        <taxon>Plasmodiidae</taxon>
        <taxon>Plasmodium</taxon>
    </lineage>
</organism>
<feature type="compositionally biased region" description="Pro residues" evidence="1">
    <location>
        <begin position="205"/>
        <end position="215"/>
    </location>
</feature>
<dbReference type="KEGG" id="pcot:PCOAH_00002370"/>
<feature type="region of interest" description="Disordered" evidence="1">
    <location>
        <begin position="469"/>
        <end position="491"/>
    </location>
</feature>
<evidence type="ECO:0000313" key="4">
    <source>
        <dbReference type="Proteomes" id="UP000092716"/>
    </source>
</evidence>
<dbReference type="OrthoDB" id="9048614at2759"/>
<keyword evidence="2" id="KW-0472">Membrane</keyword>
<keyword evidence="4" id="KW-1185">Reference proteome</keyword>
<feature type="transmembrane region" description="Helical" evidence="2">
    <location>
        <begin position="788"/>
        <end position="806"/>
    </location>
</feature>
<feature type="transmembrane region" description="Helical" evidence="2">
    <location>
        <begin position="764"/>
        <end position="782"/>
    </location>
</feature>
<feature type="compositionally biased region" description="Pro residues" evidence="1">
    <location>
        <begin position="377"/>
        <end position="387"/>
    </location>
</feature>
<evidence type="ECO:0000256" key="2">
    <source>
        <dbReference type="SAM" id="Phobius"/>
    </source>
</evidence>
<feature type="compositionally biased region" description="Pro residues" evidence="1">
    <location>
        <begin position="180"/>
        <end position="190"/>
    </location>
</feature>
<feature type="region of interest" description="Disordered" evidence="1">
    <location>
        <begin position="134"/>
        <end position="424"/>
    </location>
</feature>
<keyword evidence="2" id="KW-0812">Transmembrane</keyword>
<reference evidence="4" key="1">
    <citation type="submission" date="2016-06" db="EMBL/GenBank/DDBJ databases">
        <title>First high quality genome sequence of Plasmodium coatneyi using continuous long reads from single molecule, real-time sequencing.</title>
        <authorList>
            <person name="Chien J.-T."/>
            <person name="Pakala S.B."/>
            <person name="Geraldo J.A."/>
            <person name="Lapp S.A."/>
            <person name="Barnwell J.W."/>
            <person name="Kissinger J.C."/>
            <person name="Galinski M.R."/>
            <person name="Humphrey J.C."/>
        </authorList>
    </citation>
    <scope>NUCLEOTIDE SEQUENCE [LARGE SCALE GENOMIC DNA]</scope>
    <source>
        <strain evidence="4">Hackeri</strain>
    </source>
</reference>
<feature type="region of interest" description="Disordered" evidence="1">
    <location>
        <begin position="819"/>
        <end position="841"/>
    </location>
</feature>
<feature type="compositionally biased region" description="Polar residues" evidence="1">
    <location>
        <begin position="284"/>
        <end position="293"/>
    </location>
</feature>
<evidence type="ECO:0000256" key="1">
    <source>
        <dbReference type="SAM" id="MobiDB-lite"/>
    </source>
</evidence>
<dbReference type="EMBL" id="CP016240">
    <property type="protein sequence ID" value="ANQ05946.1"/>
    <property type="molecule type" value="Genomic_DNA"/>
</dbReference>
<dbReference type="GeneID" id="30906957"/>
<proteinExistence type="predicted"/>
<dbReference type="RefSeq" id="XP_019912641.1">
    <property type="nucleotide sequence ID" value="XM_020057054.1"/>
</dbReference>
<evidence type="ECO:0000313" key="3">
    <source>
        <dbReference type="EMBL" id="ANQ05946.1"/>
    </source>
</evidence>
<dbReference type="VEuPathDB" id="PlasmoDB:PCOAH_00002370"/>
<feature type="compositionally biased region" description="Basic and acidic residues" evidence="1">
    <location>
        <begin position="831"/>
        <end position="841"/>
    </location>
</feature>
<sequence length="841" mass="91433">MDQRRCVVSKSATNNGSESEIKSSTDVFTSVIEKIMGYSVKNKVNIVQLFNKVSVCVLALWILNCPSNQTNFTEKWDNSSNNGDIGRTPILMANKNRSLSQVDVLRMTTYDSNFCKPWDKACSYSEVPKVRVEIQPPSMPPKGPNNMPSRGPPLPGPPNGHPKIPPNGLHQNGPVKRPLHGPPNGHPKIPPNGLNQNGPVKGPLHGPPNGHPKIPPNGLNQNGPVKGPLHGPPNGRPQIPPNGLHQNGSLKGLPLRGPPNGRLQVPPNAGPQGPAKVSPPGGSPNASPQNSIKISPPRGPPNAGPQGPIKISPRGPPQSGPQGPIKISPPRGPPKSGPQGPIKISPPRGPPKSGPQGPIKISPPRGPPNAGPQGPINIPPPRGPPSASPSNPDSEGWMSPPSVNKSKIHSEENLPPFPARKCTPRQPIMFEHNKKFFQQTEANKKLEFINPSYQNLRDMKNYRDNNKIVVRSPPSDIGKNVNPADNMKLVRPPPHQIRVKEVKETENEFLTEFKNTLMSNIYEVEMNRDPALELIKENIIDNIILANQGVKRNIDMIRENIANTLKTLENGDWKPPIESIKGTILEKIGNFEPEDIKPKCEEIGGAIMEKIATNIETNVKPKLDNIKLTVLDTLDDINNEVVQPKINDIKDTINRNIGNLEYEMIPKIGKTIKECVTDTIGDISTGIGKTSETIKDTVMTNVKSICDNVPVAKNIKEMANKATADPELSMEQNLINSVTKSALGFSVFGDLRNRFKKLGNTTKAIGGFIISFLLAIGGIVGIVTVNPWAGGGFFFVALLFAYYAIMKQLGKSLFSKFSFKKNSSSKKKSKENKDVKQKGKK</sequence>
<protein>
    <submittedName>
        <fullName evidence="3">Uncharacterized protein</fullName>
    </submittedName>
</protein>
<accession>A0A1B1DT16</accession>
<feature type="compositionally biased region" description="Pro residues" evidence="1">
    <location>
        <begin position="230"/>
        <end position="240"/>
    </location>
</feature>
<dbReference type="AlphaFoldDB" id="A0A1B1DT16"/>
<dbReference type="Proteomes" id="UP000092716">
    <property type="component" value="Chromosome 2"/>
</dbReference>